<dbReference type="EMBL" id="JALIEB010000002">
    <property type="protein sequence ID" value="MCV3270552.1"/>
    <property type="molecule type" value="Genomic_DNA"/>
</dbReference>
<accession>A0ABT3BAF1</accession>
<proteinExistence type="predicted"/>
<dbReference type="RefSeq" id="WP_263842878.1">
    <property type="nucleotide sequence ID" value="NZ_JALIEB010000002.1"/>
</dbReference>
<protein>
    <recommendedName>
        <fullName evidence="4">Lipoprotein</fullName>
    </recommendedName>
</protein>
<evidence type="ECO:0008006" key="4">
    <source>
        <dbReference type="Google" id="ProtNLM"/>
    </source>
</evidence>
<dbReference type="PROSITE" id="PS51257">
    <property type="entry name" value="PROKAR_LIPOPROTEIN"/>
    <property type="match status" value="1"/>
</dbReference>
<feature type="chain" id="PRO_5046587284" description="Lipoprotein" evidence="1">
    <location>
        <begin position="21"/>
        <end position="89"/>
    </location>
</feature>
<evidence type="ECO:0000313" key="2">
    <source>
        <dbReference type="EMBL" id="MCV3270552.1"/>
    </source>
</evidence>
<feature type="signal peptide" evidence="1">
    <location>
        <begin position="1"/>
        <end position="20"/>
    </location>
</feature>
<evidence type="ECO:0000313" key="3">
    <source>
        <dbReference type="Proteomes" id="UP001208690"/>
    </source>
</evidence>
<comment type="caution">
    <text evidence="2">The sequence shown here is derived from an EMBL/GenBank/DDBJ whole genome shotgun (WGS) entry which is preliminary data.</text>
</comment>
<evidence type="ECO:0000256" key="1">
    <source>
        <dbReference type="SAM" id="SignalP"/>
    </source>
</evidence>
<keyword evidence="3" id="KW-1185">Reference proteome</keyword>
<name>A0ABT3BAF1_9RHOB</name>
<reference evidence="2 3" key="1">
    <citation type="submission" date="2022-04" db="EMBL/GenBank/DDBJ databases">
        <title>Roseobacter sp. WL0113 is a bacterium isolated from neritic sediment.</title>
        <authorList>
            <person name="Wang L."/>
            <person name="He W."/>
            <person name="Zhang D.-F."/>
        </authorList>
    </citation>
    <scope>NUCLEOTIDE SEQUENCE [LARGE SCALE GENOMIC DNA]</scope>
    <source>
        <strain evidence="2 3">WL0113</strain>
    </source>
</reference>
<sequence length="89" mass="9652">MLRLSFVFPVLAVLAVGACATVADERLSTIVVDGREYTLRTRTIDGPTGTYETTSARVRGKHFICIIDSPGDCEAAVRQGRESSLFDSN</sequence>
<gene>
    <name evidence="2" type="ORF">MUB52_03855</name>
</gene>
<keyword evidence="1" id="KW-0732">Signal</keyword>
<organism evidence="2 3">
    <name type="scientific">Roseobacter sinensis</name>
    <dbReference type="NCBI Taxonomy" id="2931391"/>
    <lineage>
        <taxon>Bacteria</taxon>
        <taxon>Pseudomonadati</taxon>
        <taxon>Pseudomonadota</taxon>
        <taxon>Alphaproteobacteria</taxon>
        <taxon>Rhodobacterales</taxon>
        <taxon>Roseobacteraceae</taxon>
        <taxon>Roseobacter</taxon>
    </lineage>
</organism>
<dbReference type="Proteomes" id="UP001208690">
    <property type="component" value="Unassembled WGS sequence"/>
</dbReference>